<sequence>MDSNECRRAVAAKWSNVDYRSLGTDNYDSSASSTDIEENVRPIKRLKQEVIDLTSDDENQEEDISSPFKLVKSDVYDSNVNSAHFITFKEIFGDKRLKKSILFSFQYELDFLFEQFYSGVREIVIVAQKGTIRPCTTQKGISMVDRLSVIEFFMPQYTCHHSKMILNLYDDGSCKMFLPSNNFTYAEANYPQQVCWCSPNLPPSRSGYTEGASEFHDDLIEYLKVYHNKEIVQKIVKDVKLLDFTPLKDVTFIFSAPTKDLTTGFQLLSQRLSDHRKPAESKNSTNHYLCQTSTLGAAISKKTHANLFTHVFIPILHGITSLKSKLVDTETLGGLYRAHNITPYIVYPTVEEIRTSPVGWLCSGWFHFNYNRDMAHYNMLAEELSVFYKQDPKFLSANRKATPSHSKFYMKSTISDDSNPFNNLDWCLYTSANLSLTAWGSGTARPRNYEAGVLYKSGRKPLVCKSFTNVVYKTSRQEIVSDNSQIVLVPFTLPVVKYETAQDEAFCMAKDYNLLDIHGIPYQHH</sequence>
<dbReference type="GO" id="GO:0070260">
    <property type="term" value="F:5'-tyrosyl-DNA phosphodiesterase activity"/>
    <property type="evidence" value="ECO:0007669"/>
    <property type="project" value="EnsemblFungi"/>
</dbReference>
<dbReference type="Pfam" id="PF06087">
    <property type="entry name" value="Tyr-DNA_phospho"/>
    <property type="match status" value="1"/>
</dbReference>
<dbReference type="STRING" id="1076872.G8ZXU9"/>
<evidence type="ECO:0000256" key="8">
    <source>
        <dbReference type="ARBA" id="ARBA00023242"/>
    </source>
</evidence>
<evidence type="ECO:0000256" key="11">
    <source>
        <dbReference type="PIRSR" id="PIRSR610347-3"/>
    </source>
</evidence>
<keyword evidence="7" id="KW-0234">DNA repair</keyword>
<feature type="active site" description="Proton donor/acceptor" evidence="9">
    <location>
        <position position="405"/>
    </location>
</feature>
<dbReference type="RefSeq" id="XP_003682927.1">
    <property type="nucleotide sequence ID" value="XM_003682879.1"/>
</dbReference>
<keyword evidence="3" id="KW-0540">Nuclease</keyword>
<name>G8ZXU9_TORDE</name>
<dbReference type="Proteomes" id="UP000005627">
    <property type="component" value="Chromosome 7"/>
</dbReference>
<evidence type="ECO:0000256" key="1">
    <source>
        <dbReference type="ARBA" id="ARBA00004123"/>
    </source>
</evidence>
<proteinExistence type="inferred from homology"/>
<dbReference type="GO" id="GO:0004527">
    <property type="term" value="F:exonuclease activity"/>
    <property type="evidence" value="ECO:0007669"/>
    <property type="project" value="UniProtKB-KW"/>
</dbReference>
<gene>
    <name evidence="12" type="primary">TDEL0G03490</name>
    <name evidence="12" type="ORF">TDEL_0G03490</name>
</gene>
<evidence type="ECO:0000256" key="6">
    <source>
        <dbReference type="ARBA" id="ARBA00022839"/>
    </source>
</evidence>
<feature type="active site" description="Nucleophile" evidence="9">
    <location>
        <position position="161"/>
    </location>
</feature>
<dbReference type="Gene3D" id="3.30.870.10">
    <property type="entry name" value="Endonuclease Chain A"/>
    <property type="match status" value="2"/>
</dbReference>
<keyword evidence="8" id="KW-0539">Nucleus</keyword>
<dbReference type="EMBL" id="HE616748">
    <property type="protein sequence ID" value="CCE93716.1"/>
    <property type="molecule type" value="Genomic_DNA"/>
</dbReference>
<dbReference type="GO" id="GO:0006281">
    <property type="term" value="P:DNA repair"/>
    <property type="evidence" value="ECO:0007669"/>
    <property type="project" value="UniProtKB-KW"/>
</dbReference>
<evidence type="ECO:0000313" key="13">
    <source>
        <dbReference type="Proteomes" id="UP000005627"/>
    </source>
</evidence>
<dbReference type="GO" id="GO:0005739">
    <property type="term" value="C:mitochondrion"/>
    <property type="evidence" value="ECO:0007669"/>
    <property type="project" value="EnsemblFungi"/>
</dbReference>
<accession>G8ZXU9</accession>
<feature type="binding site" evidence="10">
    <location>
        <position position="163"/>
    </location>
    <ligand>
        <name>substrate</name>
    </ligand>
</feature>
<evidence type="ECO:0000256" key="9">
    <source>
        <dbReference type="PIRSR" id="PIRSR610347-1"/>
    </source>
</evidence>
<evidence type="ECO:0000256" key="2">
    <source>
        <dbReference type="ARBA" id="ARBA00010205"/>
    </source>
</evidence>
<evidence type="ECO:0000256" key="4">
    <source>
        <dbReference type="ARBA" id="ARBA00022763"/>
    </source>
</evidence>
<evidence type="ECO:0000313" key="12">
    <source>
        <dbReference type="EMBL" id="CCE93716.1"/>
    </source>
</evidence>
<dbReference type="FunCoup" id="G8ZXU9">
    <property type="interactions" value="500"/>
</dbReference>
<dbReference type="PANTHER" id="PTHR12415:SF0">
    <property type="entry name" value="TYROSYL-DNA PHOSPHODIESTERASE 1"/>
    <property type="match status" value="1"/>
</dbReference>
<organism evidence="12 13">
    <name type="scientific">Torulaspora delbrueckii</name>
    <name type="common">Yeast</name>
    <name type="synonym">Candida colliculosa</name>
    <dbReference type="NCBI Taxonomy" id="4950"/>
    <lineage>
        <taxon>Eukaryota</taxon>
        <taxon>Fungi</taxon>
        <taxon>Dikarya</taxon>
        <taxon>Ascomycota</taxon>
        <taxon>Saccharomycotina</taxon>
        <taxon>Saccharomycetes</taxon>
        <taxon>Saccharomycetales</taxon>
        <taxon>Saccharomycetaceae</taxon>
        <taxon>Torulaspora</taxon>
    </lineage>
</organism>
<feature type="binding site" evidence="10">
    <location>
        <position position="407"/>
    </location>
    <ligand>
        <name>substrate</name>
    </ligand>
</feature>
<dbReference type="SUPFAM" id="SSF56024">
    <property type="entry name" value="Phospholipase D/nuclease"/>
    <property type="match status" value="2"/>
</dbReference>
<evidence type="ECO:0000256" key="3">
    <source>
        <dbReference type="ARBA" id="ARBA00022722"/>
    </source>
</evidence>
<dbReference type="GO" id="GO:0017005">
    <property type="term" value="F:3'-tyrosyl-DNA phosphodiesterase activity"/>
    <property type="evidence" value="ECO:0007669"/>
    <property type="project" value="EnsemblFungi"/>
</dbReference>
<dbReference type="GO" id="GO:0003690">
    <property type="term" value="F:double-stranded DNA binding"/>
    <property type="evidence" value="ECO:0007669"/>
    <property type="project" value="TreeGrafter"/>
</dbReference>
<dbReference type="GO" id="GO:0005634">
    <property type="term" value="C:nucleus"/>
    <property type="evidence" value="ECO:0007669"/>
    <property type="project" value="UniProtKB-SubCell"/>
</dbReference>
<dbReference type="KEGG" id="tdl:TDEL_0G03490"/>
<evidence type="ECO:0008006" key="14">
    <source>
        <dbReference type="Google" id="ProtNLM"/>
    </source>
</evidence>
<dbReference type="OrthoDB" id="47785at2759"/>
<comment type="subcellular location">
    <subcellularLocation>
        <location evidence="1">Nucleus</location>
    </subcellularLocation>
</comment>
<keyword evidence="4" id="KW-0227">DNA damage</keyword>
<dbReference type="GeneID" id="11505011"/>
<feature type="site" description="Interaction with DNA" evidence="11">
    <location>
        <position position="435"/>
    </location>
</feature>
<dbReference type="InParanoid" id="G8ZXU9"/>
<dbReference type="GO" id="GO:0003697">
    <property type="term" value="F:single-stranded DNA binding"/>
    <property type="evidence" value="ECO:0007669"/>
    <property type="project" value="TreeGrafter"/>
</dbReference>
<dbReference type="eggNOG" id="KOG2031">
    <property type="taxonomic scope" value="Eukaryota"/>
</dbReference>
<dbReference type="AlphaFoldDB" id="G8ZXU9"/>
<keyword evidence="6" id="KW-0269">Exonuclease</keyword>
<dbReference type="PANTHER" id="PTHR12415">
    <property type="entry name" value="TYROSYL-DNA PHOSPHODIESTERASE 1"/>
    <property type="match status" value="1"/>
</dbReference>
<evidence type="ECO:0000256" key="10">
    <source>
        <dbReference type="PIRSR" id="PIRSR610347-2"/>
    </source>
</evidence>
<evidence type="ECO:0000256" key="7">
    <source>
        <dbReference type="ARBA" id="ARBA00023204"/>
    </source>
</evidence>
<comment type="similarity">
    <text evidence="2">Belongs to the tyrosyl-DNA phosphodiesterase family.</text>
</comment>
<dbReference type="InterPro" id="IPR010347">
    <property type="entry name" value="Tdp1"/>
</dbReference>
<evidence type="ECO:0000256" key="5">
    <source>
        <dbReference type="ARBA" id="ARBA00022801"/>
    </source>
</evidence>
<keyword evidence="5" id="KW-0378">Hydrolase</keyword>
<dbReference type="HOGENOM" id="CLU_010413_2_1_1"/>
<reference evidence="12 13" key="1">
    <citation type="journal article" date="2011" name="Proc. Natl. Acad. Sci. U.S.A.">
        <title>Evolutionary erosion of yeast sex chromosomes by mating-type switching accidents.</title>
        <authorList>
            <person name="Gordon J.L."/>
            <person name="Armisen D."/>
            <person name="Proux-Wera E."/>
            <person name="Oheigeartaigh S.S."/>
            <person name="Byrne K.P."/>
            <person name="Wolfe K.H."/>
        </authorList>
    </citation>
    <scope>NUCLEOTIDE SEQUENCE [LARGE SCALE GENOMIC DNA]</scope>
    <source>
        <strain evidence="13">ATCC 10662 / CBS 1146 / NBRC 0425 / NCYC 2629 / NRRL Y-866</strain>
    </source>
</reference>
<protein>
    <recommendedName>
        <fullName evidence="14">Tyrosyl-DNA phosphodiesterase 1</fullName>
    </recommendedName>
</protein>
<keyword evidence="13" id="KW-1185">Reference proteome</keyword>